<dbReference type="InterPro" id="IPR005368">
    <property type="entry name" value="UPF0175"/>
</dbReference>
<dbReference type="Pfam" id="PF03683">
    <property type="entry name" value="UPF0175"/>
    <property type="match status" value="1"/>
</dbReference>
<dbReference type="SUPFAM" id="SSF54786">
    <property type="entry name" value="YcfA/nrd intein domain"/>
    <property type="match status" value="1"/>
</dbReference>
<evidence type="ECO:0000313" key="1">
    <source>
        <dbReference type="EMBL" id="OGL46524.1"/>
    </source>
</evidence>
<dbReference type="Gene3D" id="3.30.920.30">
    <property type="entry name" value="Hypothetical protein"/>
    <property type="match status" value="1"/>
</dbReference>
<feature type="non-terminal residue" evidence="1">
    <location>
        <position position="93"/>
    </location>
</feature>
<name>A0A1F7RZV3_9BACT</name>
<protein>
    <submittedName>
        <fullName evidence="1">Uncharacterized protein</fullName>
    </submittedName>
</protein>
<sequence length="93" mass="10969">MLHEKKITPIHYETLIRIFELDGFIVKRKKGDHIIMTKVGVKGLELDMRRFLALKYFKNKRLSMGKAAKLAGMNRFDFMDFLVKEGVVLFDYD</sequence>
<accession>A0A1F7RZV3</accession>
<dbReference type="Proteomes" id="UP000178797">
    <property type="component" value="Unassembled WGS sequence"/>
</dbReference>
<dbReference type="InterPro" id="IPR038570">
    <property type="entry name" value="HicA_sf"/>
</dbReference>
<gene>
    <name evidence="1" type="ORF">A2W05_05495</name>
</gene>
<evidence type="ECO:0000313" key="2">
    <source>
        <dbReference type="Proteomes" id="UP000178797"/>
    </source>
</evidence>
<comment type="caution">
    <text evidence="1">The sequence shown here is derived from an EMBL/GenBank/DDBJ whole genome shotgun (WGS) entry which is preliminary data.</text>
</comment>
<dbReference type="AlphaFoldDB" id="A0A1F7RZV3"/>
<dbReference type="EMBL" id="MGDE01000084">
    <property type="protein sequence ID" value="OGL46524.1"/>
    <property type="molecule type" value="Genomic_DNA"/>
</dbReference>
<organism evidence="1 2">
    <name type="scientific">Candidatus Schekmanbacteria bacterium RBG_16_38_10</name>
    <dbReference type="NCBI Taxonomy" id="1817879"/>
    <lineage>
        <taxon>Bacteria</taxon>
        <taxon>Candidatus Schekmaniibacteriota</taxon>
    </lineage>
</organism>
<proteinExistence type="predicted"/>
<reference evidence="1 2" key="1">
    <citation type="journal article" date="2016" name="Nat. Commun.">
        <title>Thousands of microbial genomes shed light on interconnected biogeochemical processes in an aquifer system.</title>
        <authorList>
            <person name="Anantharaman K."/>
            <person name="Brown C.T."/>
            <person name="Hug L.A."/>
            <person name="Sharon I."/>
            <person name="Castelle C.J."/>
            <person name="Probst A.J."/>
            <person name="Thomas B.C."/>
            <person name="Singh A."/>
            <person name="Wilkins M.J."/>
            <person name="Karaoz U."/>
            <person name="Brodie E.L."/>
            <person name="Williams K.H."/>
            <person name="Hubbard S.S."/>
            <person name="Banfield J.F."/>
        </authorList>
    </citation>
    <scope>NUCLEOTIDE SEQUENCE [LARGE SCALE GENOMIC DNA]</scope>
</reference>